<name>B8D218_HALOH</name>
<evidence type="ECO:0000256" key="1">
    <source>
        <dbReference type="ARBA" id="ARBA00001668"/>
    </source>
</evidence>
<dbReference type="EC" id="4.2.99.18" evidence="15"/>
<evidence type="ECO:0000256" key="11">
    <source>
        <dbReference type="ARBA" id="ARBA00023239"/>
    </source>
</evidence>
<evidence type="ECO:0000313" key="19">
    <source>
        <dbReference type="Proteomes" id="UP000000719"/>
    </source>
</evidence>
<dbReference type="SUPFAM" id="SSF57716">
    <property type="entry name" value="Glucocorticoid receptor-like (DNA-binding domain)"/>
    <property type="match status" value="1"/>
</dbReference>
<feature type="binding site" evidence="15">
    <location>
        <position position="112"/>
    </location>
    <ligand>
        <name>DNA</name>
        <dbReference type="ChEBI" id="CHEBI:16991"/>
    </ligand>
</feature>
<dbReference type="SUPFAM" id="SSF46946">
    <property type="entry name" value="S13-like H2TH domain"/>
    <property type="match status" value="1"/>
</dbReference>
<feature type="domain" description="FPG-type" evidence="16">
    <location>
        <begin position="240"/>
        <end position="274"/>
    </location>
</feature>
<evidence type="ECO:0000256" key="2">
    <source>
        <dbReference type="ARBA" id="ARBA00009409"/>
    </source>
</evidence>
<keyword evidence="10 15" id="KW-0234">DNA repair</keyword>
<dbReference type="Proteomes" id="UP000000719">
    <property type="component" value="Chromosome"/>
</dbReference>
<feature type="binding site" evidence="15">
    <location>
        <position position="93"/>
    </location>
    <ligand>
        <name>DNA</name>
        <dbReference type="ChEBI" id="CHEBI:16991"/>
    </ligand>
</feature>
<dbReference type="SUPFAM" id="SSF81624">
    <property type="entry name" value="N-terminal domain of MutM-like DNA repair proteins"/>
    <property type="match status" value="1"/>
</dbReference>
<evidence type="ECO:0000256" key="12">
    <source>
        <dbReference type="ARBA" id="ARBA00023268"/>
    </source>
</evidence>
<evidence type="ECO:0000256" key="6">
    <source>
        <dbReference type="ARBA" id="ARBA00022771"/>
    </source>
</evidence>
<dbReference type="InterPro" id="IPR000214">
    <property type="entry name" value="Znf_DNA_glyclase/AP_lyase"/>
</dbReference>
<evidence type="ECO:0000256" key="8">
    <source>
        <dbReference type="ARBA" id="ARBA00022833"/>
    </source>
</evidence>
<dbReference type="AlphaFoldDB" id="B8D218"/>
<dbReference type="GO" id="GO:0003690">
    <property type="term" value="F:double-stranded DNA binding"/>
    <property type="evidence" value="ECO:0007669"/>
    <property type="project" value="UniProtKB-ARBA"/>
</dbReference>
<dbReference type="STRING" id="373903.Hore_04870"/>
<evidence type="ECO:0000259" key="16">
    <source>
        <dbReference type="PROSITE" id="PS51066"/>
    </source>
</evidence>
<comment type="function">
    <text evidence="15">Involved in base excision repair of DNA damaged by oxidation or by mutagenic agents. Acts as DNA glycosylase that recognizes and removes damaged bases. Has a preference for oxidized purines, such as 7,8-dihydro-8-oxoguanine (8-oxoG). Has AP (apurinic/apyrimidinic) lyase activity and introduces nicks in the DNA strand. Cleaves the DNA backbone by beta-delta elimination to generate a single-strand break at the site of the removed base with both 3'- and 5'-phosphates.</text>
</comment>
<dbReference type="Gene3D" id="1.10.8.50">
    <property type="match status" value="1"/>
</dbReference>
<reference evidence="18 19" key="1">
    <citation type="journal article" date="2009" name="PLoS ONE">
        <title>Genome analysis of the anaerobic thermohalophilic bacterium Halothermothrix orenii.</title>
        <authorList>
            <person name="Mavromatis K."/>
            <person name="Ivanova N."/>
            <person name="Anderson I."/>
            <person name="Lykidis A."/>
            <person name="Hooper S.D."/>
            <person name="Sun H."/>
            <person name="Kunin V."/>
            <person name="Lapidus A."/>
            <person name="Hugenholtz P."/>
            <person name="Patel B."/>
            <person name="Kyrpides N.C."/>
        </authorList>
    </citation>
    <scope>NUCLEOTIDE SEQUENCE [LARGE SCALE GENOMIC DNA]</scope>
    <source>
        <strain evidence="19">H 168 / OCM 544 / DSM 9562</strain>
    </source>
</reference>
<keyword evidence="19" id="KW-1185">Reference proteome</keyword>
<keyword evidence="9 15" id="KW-0238">DNA-binding</keyword>
<evidence type="ECO:0000256" key="13">
    <source>
        <dbReference type="ARBA" id="ARBA00023295"/>
    </source>
</evidence>
<dbReference type="GO" id="GO:0034039">
    <property type="term" value="F:8-oxo-7,8-dihydroguanine DNA N-glycosylase activity"/>
    <property type="evidence" value="ECO:0007669"/>
    <property type="project" value="TreeGrafter"/>
</dbReference>
<feature type="active site" description="Proton donor" evidence="15">
    <location>
        <position position="3"/>
    </location>
</feature>
<evidence type="ECO:0000256" key="15">
    <source>
        <dbReference type="HAMAP-Rule" id="MF_00103"/>
    </source>
</evidence>
<dbReference type="PROSITE" id="PS51068">
    <property type="entry name" value="FPG_CAT"/>
    <property type="match status" value="1"/>
</dbReference>
<feature type="active site" description="Proton donor; for delta-elimination activity" evidence="15">
    <location>
        <position position="264"/>
    </location>
</feature>
<comment type="catalytic activity">
    <reaction evidence="14 15">
        <text>2'-deoxyribonucleotide-(2'-deoxyribose 5'-phosphate)-2'-deoxyribonucleotide-DNA = a 3'-end 2'-deoxyribonucleotide-(2,3-dehydro-2,3-deoxyribose 5'-phosphate)-DNA + a 5'-end 5'-phospho-2'-deoxyribonucleoside-DNA + H(+)</text>
        <dbReference type="Rhea" id="RHEA:66592"/>
        <dbReference type="Rhea" id="RHEA-COMP:13180"/>
        <dbReference type="Rhea" id="RHEA-COMP:16897"/>
        <dbReference type="Rhea" id="RHEA-COMP:17067"/>
        <dbReference type="ChEBI" id="CHEBI:15378"/>
        <dbReference type="ChEBI" id="CHEBI:136412"/>
        <dbReference type="ChEBI" id="CHEBI:157695"/>
        <dbReference type="ChEBI" id="CHEBI:167181"/>
        <dbReference type="EC" id="4.2.99.18"/>
    </reaction>
</comment>
<dbReference type="PROSITE" id="PS01242">
    <property type="entry name" value="ZF_FPG_1"/>
    <property type="match status" value="1"/>
</dbReference>
<dbReference type="eggNOG" id="COG0266">
    <property type="taxonomic scope" value="Bacteria"/>
</dbReference>
<dbReference type="SMART" id="SM01232">
    <property type="entry name" value="H2TH"/>
    <property type="match status" value="1"/>
</dbReference>
<dbReference type="PANTHER" id="PTHR22993:SF9">
    <property type="entry name" value="FORMAMIDOPYRIMIDINE-DNA GLYCOSYLASE"/>
    <property type="match status" value="1"/>
</dbReference>
<evidence type="ECO:0000256" key="9">
    <source>
        <dbReference type="ARBA" id="ARBA00023125"/>
    </source>
</evidence>
<dbReference type="InterPro" id="IPR010663">
    <property type="entry name" value="Znf_FPG/IleRS"/>
</dbReference>
<evidence type="ECO:0000313" key="18">
    <source>
        <dbReference type="EMBL" id="ACL69245.1"/>
    </source>
</evidence>
<feature type="active site" description="Schiff-base intermediate with DNA" evidence="15">
    <location>
        <position position="2"/>
    </location>
</feature>
<dbReference type="HOGENOM" id="CLU_038423_1_2_9"/>
<dbReference type="PROSITE" id="PS51066">
    <property type="entry name" value="ZF_FPG_2"/>
    <property type="match status" value="1"/>
</dbReference>
<organism evidence="18 19">
    <name type="scientific">Halothermothrix orenii (strain H 168 / OCM 544 / DSM 9562)</name>
    <dbReference type="NCBI Taxonomy" id="373903"/>
    <lineage>
        <taxon>Bacteria</taxon>
        <taxon>Bacillati</taxon>
        <taxon>Bacillota</taxon>
        <taxon>Clostridia</taxon>
        <taxon>Halanaerobiales</taxon>
        <taxon>Halothermotrichaceae</taxon>
        <taxon>Halothermothrix</taxon>
    </lineage>
</organism>
<keyword evidence="7 15" id="KW-0378">Hydrolase</keyword>
<dbReference type="Pfam" id="PF01149">
    <property type="entry name" value="Fapy_DNA_glyco"/>
    <property type="match status" value="1"/>
</dbReference>
<dbReference type="EMBL" id="CP001098">
    <property type="protein sequence ID" value="ACL69245.1"/>
    <property type="molecule type" value="Genomic_DNA"/>
</dbReference>
<keyword evidence="5 15" id="KW-0227">DNA damage</keyword>
<accession>B8D218</accession>
<evidence type="ECO:0000256" key="4">
    <source>
        <dbReference type="ARBA" id="ARBA00022723"/>
    </source>
</evidence>
<dbReference type="Pfam" id="PF06831">
    <property type="entry name" value="H2TH"/>
    <property type="match status" value="1"/>
</dbReference>
<evidence type="ECO:0000259" key="17">
    <source>
        <dbReference type="PROSITE" id="PS51068"/>
    </source>
</evidence>
<sequence>MPELPEVETVVRGLKELIKGVKINKVIIRETKLLVYPDPDTFIDLVEGSRVIDVLRRGKYILIKLDNNRFLVFHLKMTGQLVVYERNNKYDKHTHFVFELEDGRDLRFNNMRKFGRVYLVTKGEFDKAGSLADLGPEPLSDEFTVDEFADIIKRRKGNIKGLLLNQKFIAGLGNIYADEALFEAGISPERKADSLDDSEIERLYHAIRKVLKMGIKYGGTSMKDYVNARGRIGEFQNKLKVYRKTGEECVNCGHEIQKKVIRGRSSHYCPGCQK</sequence>
<gene>
    <name evidence="15" type="primary">mutM</name>
    <name evidence="15" type="synonym">fpg</name>
    <name evidence="18" type="ordered locus">Hore_04870</name>
</gene>
<protein>
    <recommendedName>
        <fullName evidence="15">Formamidopyrimidine-DNA glycosylase</fullName>
        <shortName evidence="15">Fapy-DNA glycosylase</shortName>
        <ecNumber evidence="15">3.2.2.23</ecNumber>
    </recommendedName>
    <alternativeName>
        <fullName evidence="15">DNA-(apurinic or apyrimidinic site) lyase MutM</fullName>
        <shortName evidence="15">AP lyase MutM</shortName>
        <ecNumber evidence="15">4.2.99.18</ecNumber>
    </alternativeName>
</protein>
<comment type="similarity">
    <text evidence="2 15">Belongs to the FPG family.</text>
</comment>
<dbReference type="GO" id="GO:0008270">
    <property type="term" value="F:zinc ion binding"/>
    <property type="evidence" value="ECO:0007669"/>
    <property type="project" value="UniProtKB-UniRule"/>
</dbReference>
<dbReference type="InterPro" id="IPR035937">
    <property type="entry name" value="FPG_N"/>
</dbReference>
<dbReference type="GO" id="GO:0003684">
    <property type="term" value="F:damaged DNA binding"/>
    <property type="evidence" value="ECO:0007669"/>
    <property type="project" value="InterPro"/>
</dbReference>
<dbReference type="GO" id="GO:0006284">
    <property type="term" value="P:base-excision repair"/>
    <property type="evidence" value="ECO:0007669"/>
    <property type="project" value="InterPro"/>
</dbReference>
<dbReference type="InterPro" id="IPR015887">
    <property type="entry name" value="DNA_glyclase_Znf_dom_DNA_BS"/>
</dbReference>
<dbReference type="CDD" id="cd08966">
    <property type="entry name" value="EcFpg-like_N"/>
    <property type="match status" value="1"/>
</dbReference>
<dbReference type="NCBIfam" id="TIGR00577">
    <property type="entry name" value="fpg"/>
    <property type="match status" value="1"/>
</dbReference>
<dbReference type="Pfam" id="PF06827">
    <property type="entry name" value="zf-FPG_IleRS"/>
    <property type="match status" value="1"/>
</dbReference>
<comment type="cofactor">
    <cofactor evidence="15">
        <name>Zn(2+)</name>
        <dbReference type="ChEBI" id="CHEBI:29105"/>
    </cofactor>
    <text evidence="15">Binds 1 zinc ion per subunit.</text>
</comment>
<keyword evidence="11 15" id="KW-0456">Lyase</keyword>
<feature type="domain" description="Formamidopyrimidine-DNA glycosylase catalytic" evidence="17">
    <location>
        <begin position="2"/>
        <end position="115"/>
    </location>
</feature>
<comment type="subunit">
    <text evidence="3 15">Monomer.</text>
</comment>
<keyword evidence="12 15" id="KW-0511">Multifunctional enzyme</keyword>
<dbReference type="NCBIfam" id="NF002211">
    <property type="entry name" value="PRK01103.1"/>
    <property type="match status" value="1"/>
</dbReference>
<dbReference type="FunFam" id="1.10.8.50:FF:000003">
    <property type="entry name" value="Formamidopyrimidine-DNA glycosylase"/>
    <property type="match status" value="1"/>
</dbReference>
<comment type="catalytic activity">
    <reaction evidence="1 15">
        <text>Hydrolysis of DNA containing ring-opened 7-methylguanine residues, releasing 2,6-diamino-4-hydroxy-5-(N-methyl)formamidopyrimidine.</text>
        <dbReference type="EC" id="3.2.2.23"/>
    </reaction>
</comment>
<evidence type="ECO:0000256" key="7">
    <source>
        <dbReference type="ARBA" id="ARBA00022801"/>
    </source>
</evidence>
<dbReference type="EC" id="3.2.2.23" evidence="15"/>
<dbReference type="KEGG" id="hor:Hore_04870"/>
<dbReference type="InterPro" id="IPR010979">
    <property type="entry name" value="Ribosomal_uS13-like_H2TH"/>
</dbReference>
<dbReference type="RefSeq" id="WP_012635433.1">
    <property type="nucleotide sequence ID" value="NC_011899.1"/>
</dbReference>
<feature type="active site" description="Proton donor; for beta-elimination activity" evidence="15">
    <location>
        <position position="59"/>
    </location>
</feature>
<proteinExistence type="inferred from homology"/>
<evidence type="ECO:0000256" key="10">
    <source>
        <dbReference type="ARBA" id="ARBA00023204"/>
    </source>
</evidence>
<feature type="binding site" evidence="15">
    <location>
        <position position="155"/>
    </location>
    <ligand>
        <name>DNA</name>
        <dbReference type="ChEBI" id="CHEBI:16991"/>
    </ligand>
</feature>
<keyword evidence="6 15" id="KW-0863">Zinc-finger</keyword>
<evidence type="ECO:0000256" key="5">
    <source>
        <dbReference type="ARBA" id="ARBA00022763"/>
    </source>
</evidence>
<dbReference type="InterPro" id="IPR015886">
    <property type="entry name" value="H2TH_FPG"/>
</dbReference>
<dbReference type="OrthoDB" id="9800855at2"/>
<keyword evidence="13 15" id="KW-0326">Glycosidase</keyword>
<dbReference type="HAMAP" id="MF_00103">
    <property type="entry name" value="Fapy_DNA_glycosyl"/>
    <property type="match status" value="1"/>
</dbReference>
<dbReference type="Gene3D" id="3.20.190.10">
    <property type="entry name" value="MutM-like, N-terminal"/>
    <property type="match status" value="1"/>
</dbReference>
<dbReference type="InterPro" id="IPR012319">
    <property type="entry name" value="FPG_cat"/>
</dbReference>
<keyword evidence="8 15" id="KW-0862">Zinc</keyword>
<dbReference type="InterPro" id="IPR020629">
    <property type="entry name" value="FPG_Glyclase"/>
</dbReference>
<keyword evidence="4 15" id="KW-0479">Metal-binding</keyword>
<dbReference type="GO" id="GO:0140078">
    <property type="term" value="F:class I DNA-(apurinic or apyrimidinic site) endonuclease activity"/>
    <property type="evidence" value="ECO:0007669"/>
    <property type="project" value="UniProtKB-EC"/>
</dbReference>
<evidence type="ECO:0000256" key="14">
    <source>
        <dbReference type="ARBA" id="ARBA00044632"/>
    </source>
</evidence>
<dbReference type="SMART" id="SM00898">
    <property type="entry name" value="Fapy_DNA_glyco"/>
    <property type="match status" value="1"/>
</dbReference>
<evidence type="ECO:0000256" key="3">
    <source>
        <dbReference type="ARBA" id="ARBA00011245"/>
    </source>
</evidence>
<dbReference type="PANTHER" id="PTHR22993">
    <property type="entry name" value="FORMAMIDOPYRIMIDINE-DNA GLYCOSYLASE"/>
    <property type="match status" value="1"/>
</dbReference>